<evidence type="ECO:0000259" key="3">
    <source>
        <dbReference type="PROSITE" id="PS51000"/>
    </source>
</evidence>
<keyword evidence="2" id="KW-0804">Transcription</keyword>
<dbReference type="InterPro" id="IPR036390">
    <property type="entry name" value="WH_DNA-bd_sf"/>
</dbReference>
<dbReference type="InterPro" id="IPR050313">
    <property type="entry name" value="Carb_Metab_HTH_regulators"/>
</dbReference>
<dbReference type="InterPro" id="IPR037171">
    <property type="entry name" value="NagB/RpiA_transferase-like"/>
</dbReference>
<dbReference type="SMART" id="SM00420">
    <property type="entry name" value="HTH_DEOR"/>
    <property type="match status" value="1"/>
</dbReference>
<dbReference type="PANTHER" id="PTHR30363:SF44">
    <property type="entry name" value="AGA OPERON TRANSCRIPTIONAL REPRESSOR-RELATED"/>
    <property type="match status" value="1"/>
</dbReference>
<dbReference type="Gene3D" id="3.40.50.1360">
    <property type="match status" value="1"/>
</dbReference>
<evidence type="ECO:0000256" key="1">
    <source>
        <dbReference type="ARBA" id="ARBA00023015"/>
    </source>
</evidence>
<organism evidence="4 5">
    <name type="scientific">Jatrophihabitans cynanchi</name>
    <dbReference type="NCBI Taxonomy" id="2944128"/>
    <lineage>
        <taxon>Bacteria</taxon>
        <taxon>Bacillati</taxon>
        <taxon>Actinomycetota</taxon>
        <taxon>Actinomycetes</taxon>
        <taxon>Jatrophihabitantales</taxon>
        <taxon>Jatrophihabitantaceae</taxon>
        <taxon>Jatrophihabitans</taxon>
    </lineage>
</organism>
<dbReference type="InterPro" id="IPR014036">
    <property type="entry name" value="DeoR-like_C"/>
</dbReference>
<protein>
    <submittedName>
        <fullName evidence="4">DeoR/GlpR family DNA-binding transcription regulator</fullName>
    </submittedName>
</protein>
<dbReference type="PROSITE" id="PS51000">
    <property type="entry name" value="HTH_DEOR_2"/>
    <property type="match status" value="1"/>
</dbReference>
<dbReference type="PRINTS" id="PR00037">
    <property type="entry name" value="HTHLACR"/>
</dbReference>
<dbReference type="Gene3D" id="1.10.10.10">
    <property type="entry name" value="Winged helix-like DNA-binding domain superfamily/Winged helix DNA-binding domain"/>
    <property type="match status" value="1"/>
</dbReference>
<dbReference type="Proteomes" id="UP001164693">
    <property type="component" value="Chromosome"/>
</dbReference>
<dbReference type="SUPFAM" id="SSF100950">
    <property type="entry name" value="NagB/RpiA/CoA transferase-like"/>
    <property type="match status" value="1"/>
</dbReference>
<dbReference type="Pfam" id="PF00455">
    <property type="entry name" value="DeoRC"/>
    <property type="match status" value="1"/>
</dbReference>
<name>A0ABY7K048_9ACTN</name>
<dbReference type="PANTHER" id="PTHR30363">
    <property type="entry name" value="HTH-TYPE TRANSCRIPTIONAL REGULATOR SRLR-RELATED"/>
    <property type="match status" value="1"/>
</dbReference>
<dbReference type="Pfam" id="PF08220">
    <property type="entry name" value="HTH_DeoR"/>
    <property type="match status" value="1"/>
</dbReference>
<dbReference type="SMART" id="SM01134">
    <property type="entry name" value="DeoRC"/>
    <property type="match status" value="1"/>
</dbReference>
<accession>A0ABY7K048</accession>
<keyword evidence="1" id="KW-0805">Transcription regulation</keyword>
<feature type="domain" description="HTH deoR-type" evidence="3">
    <location>
        <begin position="3"/>
        <end position="58"/>
    </location>
</feature>
<evidence type="ECO:0000256" key="2">
    <source>
        <dbReference type="ARBA" id="ARBA00023163"/>
    </source>
</evidence>
<dbReference type="SUPFAM" id="SSF46785">
    <property type="entry name" value="Winged helix' DNA-binding domain"/>
    <property type="match status" value="1"/>
</dbReference>
<dbReference type="EMBL" id="CP097463">
    <property type="protein sequence ID" value="WAX58209.1"/>
    <property type="molecule type" value="Genomic_DNA"/>
</dbReference>
<proteinExistence type="predicted"/>
<dbReference type="RefSeq" id="WP_269444759.1">
    <property type="nucleotide sequence ID" value="NZ_CP097463.1"/>
</dbReference>
<dbReference type="InterPro" id="IPR036388">
    <property type="entry name" value="WH-like_DNA-bd_sf"/>
</dbReference>
<dbReference type="InterPro" id="IPR001034">
    <property type="entry name" value="DeoR_HTH"/>
</dbReference>
<evidence type="ECO:0000313" key="4">
    <source>
        <dbReference type="EMBL" id="WAX58209.1"/>
    </source>
</evidence>
<reference evidence="4" key="1">
    <citation type="submission" date="2022-05" db="EMBL/GenBank/DDBJ databases">
        <title>Jatrophihabitans sp. SB3-54 whole genome sequence.</title>
        <authorList>
            <person name="Suh M.K."/>
            <person name="Eom M.K."/>
            <person name="Kim J.S."/>
            <person name="Kim H.S."/>
            <person name="Do H.E."/>
            <person name="Shin Y.K."/>
            <person name="Lee J.-S."/>
        </authorList>
    </citation>
    <scope>NUCLEOTIDE SEQUENCE</scope>
    <source>
        <strain evidence="4">SB3-54</strain>
    </source>
</reference>
<keyword evidence="4" id="KW-0238">DNA-binding</keyword>
<sequence length="262" mass="27732">MRQEDRLGLILEQLNQHGSVGVGELAGQLAVSEASVRRDLHLLEQQKLLTRTHGGAVASGGVLYELPMRYRGGQHNEAKRAIARCTASLLPADVTSVGLNGGTTNTEVARALATRPRLRVVTNALNIASELAVRSNIELVVCGGSARPESYELVGPLAELVLSNLNLDLAIIGVDGLSAAAGFTTHHEVEAHTNRALVRAAGRVIVVADSSKLGRRGFAKICDISAASDIVTDEHADPKAVAELERLGPRVHVVQIPQPEVP</sequence>
<evidence type="ECO:0000313" key="5">
    <source>
        <dbReference type="Proteomes" id="UP001164693"/>
    </source>
</evidence>
<keyword evidence="5" id="KW-1185">Reference proteome</keyword>
<dbReference type="GO" id="GO:0003677">
    <property type="term" value="F:DNA binding"/>
    <property type="evidence" value="ECO:0007669"/>
    <property type="project" value="UniProtKB-KW"/>
</dbReference>
<gene>
    <name evidence="4" type="ORF">M6B22_05450</name>
</gene>